<dbReference type="Proteomes" id="UP000011724">
    <property type="component" value="Chromosome"/>
</dbReference>
<dbReference type="AlphaFoldDB" id="M1WRQ6"/>
<accession>M1WRQ6</accession>
<dbReference type="Pfam" id="PF12146">
    <property type="entry name" value="Hydrolase_4"/>
    <property type="match status" value="1"/>
</dbReference>
<dbReference type="PANTHER" id="PTHR12277">
    <property type="entry name" value="ALPHA/BETA HYDROLASE DOMAIN-CONTAINING PROTEIN"/>
    <property type="match status" value="1"/>
</dbReference>
<dbReference type="STRING" id="1322246.BN4_12474"/>
<keyword evidence="1" id="KW-0812">Transmembrane</keyword>
<dbReference type="PATRIC" id="fig|879567.3.peg.2647"/>
<dbReference type="HOGENOM" id="CLU_029375_2_1_7"/>
<dbReference type="RefSeq" id="WP_015415752.1">
    <property type="nucleotide sequence ID" value="NC_020409.1"/>
</dbReference>
<dbReference type="OrthoDB" id="9777090at2"/>
<dbReference type="EMBL" id="FO203427">
    <property type="protein sequence ID" value="CCH49709.1"/>
    <property type="molecule type" value="Genomic_DNA"/>
</dbReference>
<reference evidence="4" key="2">
    <citation type="journal article" date="2013" name="Stand. Genomic Sci.">
        <title>Complete genome sequence of Desulfocapsa sulfexigens, a marine deltaproteobacterium specialized in disproportionating inorganic sulfur compounds.</title>
        <authorList>
            <person name="Finster K.W."/>
            <person name="Kjeldsen K.U."/>
            <person name="Kube M."/>
            <person name="Reinhardt R."/>
            <person name="Mussmann M."/>
            <person name="Amann R."/>
            <person name="Schreiber L."/>
        </authorList>
    </citation>
    <scope>NUCLEOTIDE SEQUENCE [LARGE SCALE GENOMIC DNA]</scope>
    <source>
        <strain evidence="4">DSM 10523 / SB164P1</strain>
    </source>
</reference>
<reference evidence="3 4" key="1">
    <citation type="journal article" date="2013" name="PLoS ONE">
        <title>The first genomic and proteomic characterization of a deep-sea sulfate reducer: insights into the piezophilic lifestyle of Desulfovibrio piezophilus.</title>
        <authorList>
            <person name="Pradel N."/>
            <person name="Ji B."/>
            <person name="Gimenez G."/>
            <person name="Talla E."/>
            <person name="Lenoble P."/>
            <person name="Garel M."/>
            <person name="Tamburini C."/>
            <person name="Fourquet P."/>
            <person name="Lebrun R."/>
            <person name="Bertin P."/>
            <person name="Denis Y."/>
            <person name="Pophillat M."/>
            <person name="Barbe V."/>
            <person name="Ollivier B."/>
            <person name="Dolla A."/>
        </authorList>
    </citation>
    <scope>NUCLEOTIDE SEQUENCE [LARGE SCALE GENOMIC DNA]</scope>
    <source>
        <strain evidence="4">DSM 10523 / SB164P1</strain>
    </source>
</reference>
<keyword evidence="4" id="KW-1185">Reference proteome</keyword>
<feature type="transmembrane region" description="Helical" evidence="1">
    <location>
        <begin position="6"/>
        <end position="29"/>
    </location>
</feature>
<keyword evidence="1" id="KW-0472">Membrane</keyword>
<name>M1WRQ6_PSEP2</name>
<protein>
    <recommendedName>
        <fullName evidence="2">Serine aminopeptidase S33 domain-containing protein</fullName>
    </recommendedName>
</protein>
<evidence type="ECO:0000256" key="1">
    <source>
        <dbReference type="SAM" id="Phobius"/>
    </source>
</evidence>
<dbReference type="eggNOG" id="COG1073">
    <property type="taxonomic scope" value="Bacteria"/>
</dbReference>
<proteinExistence type="predicted"/>
<dbReference type="Gene3D" id="3.40.50.1820">
    <property type="entry name" value="alpha/beta hydrolase"/>
    <property type="match status" value="1"/>
</dbReference>
<dbReference type="InterPro" id="IPR022742">
    <property type="entry name" value="Hydrolase_4"/>
</dbReference>
<evidence type="ECO:0000313" key="4">
    <source>
        <dbReference type="Proteomes" id="UP000011724"/>
    </source>
</evidence>
<keyword evidence="1" id="KW-1133">Transmembrane helix</keyword>
<evidence type="ECO:0000313" key="3">
    <source>
        <dbReference type="EMBL" id="CCH49709.1"/>
    </source>
</evidence>
<dbReference type="InterPro" id="IPR029058">
    <property type="entry name" value="AB_hydrolase_fold"/>
</dbReference>
<dbReference type="SUPFAM" id="SSF53474">
    <property type="entry name" value="alpha/beta-Hydrolases"/>
    <property type="match status" value="1"/>
</dbReference>
<sequence length="280" mass="31557">MYTYLMWTILKLFGIAACFYAGLTAWIFFSQHRLLYRATQTLVASPADRGLCHEDIWLKNSFGTRLHSWWLPVKNPRYVVLFSHGNGGNVSHRLETLSLFNTMGFSTLIYEYSGYGQSQGQSSEKAMRADARAAWEWLVREKGVPPERIILFGRSLGGGVTGLLARDLADQGVSPAALIMESTFSSMTDMATRKYPWLPVRWLVRYRYDTMVNLAAVHVPALFLHSPDDDIVPYAFGVRLFQSYSGPKTFFELSGEHTTGFLSMGSKYVDGLESFVSSLP</sequence>
<gene>
    <name evidence="3" type="ordered locus">BN4_12474</name>
</gene>
<organism evidence="3 4">
    <name type="scientific">Pseudodesulfovibrio piezophilus (strain DSM 21447 / JCM 15486 / C1TLV30)</name>
    <name type="common">Desulfovibrio piezophilus</name>
    <dbReference type="NCBI Taxonomy" id="1322246"/>
    <lineage>
        <taxon>Bacteria</taxon>
        <taxon>Pseudomonadati</taxon>
        <taxon>Thermodesulfobacteriota</taxon>
        <taxon>Desulfovibrionia</taxon>
        <taxon>Desulfovibrionales</taxon>
        <taxon>Desulfovibrionaceae</taxon>
    </lineage>
</organism>
<dbReference type="KEGG" id="dpi:BN4_12474"/>
<feature type="domain" description="Serine aminopeptidase S33" evidence="2">
    <location>
        <begin position="75"/>
        <end position="189"/>
    </location>
</feature>
<evidence type="ECO:0000259" key="2">
    <source>
        <dbReference type="Pfam" id="PF12146"/>
    </source>
</evidence>
<dbReference type="BioCyc" id="DPIE1322246:BN4_RS12415-MONOMER"/>
<dbReference type="PANTHER" id="PTHR12277:SF81">
    <property type="entry name" value="PROTEIN ABHD13"/>
    <property type="match status" value="1"/>
</dbReference>